<dbReference type="EMBL" id="ML995493">
    <property type="protein sequence ID" value="KAF2139361.1"/>
    <property type="molecule type" value="Genomic_DNA"/>
</dbReference>
<dbReference type="RefSeq" id="XP_033395074.1">
    <property type="nucleotide sequence ID" value="XM_033542332.1"/>
</dbReference>
<keyword evidence="3" id="KW-1185">Reference proteome</keyword>
<evidence type="ECO:0000313" key="2">
    <source>
        <dbReference type="EMBL" id="KAF2139361.1"/>
    </source>
</evidence>
<gene>
    <name evidence="2" type="ORF">K452DRAFT_300413</name>
</gene>
<protein>
    <submittedName>
        <fullName evidence="2">Uncharacterized protein</fullName>
    </submittedName>
</protein>
<evidence type="ECO:0000256" key="1">
    <source>
        <dbReference type="SAM" id="MobiDB-lite"/>
    </source>
</evidence>
<evidence type="ECO:0000313" key="3">
    <source>
        <dbReference type="Proteomes" id="UP000799438"/>
    </source>
</evidence>
<dbReference type="GeneID" id="54299829"/>
<feature type="compositionally biased region" description="Acidic residues" evidence="1">
    <location>
        <begin position="32"/>
        <end position="44"/>
    </location>
</feature>
<sequence length="264" mass="28693">MGPLHDASGVYERSPAPPYSARSGPGPTTPWYDDDDDDDDDDDEGRPSRPPEETVTQHRSVTKKDDKSKKRKAEVLHYDDDDDDGSDASGAAIAAAMRSRTSDSVVARLRRPGTHDPNKFYYISKKDWANAIKTENTSKLHRYDHAGRIMEGEGKRAVTKTCARCHISDGKCLITGGDTVMEDAPPEDTATQIAPLKAQMAHIYDRFGLPLPLALVKSVSSDDSSSSSSSNSDDANERAEGTDGQTADDLYTISILLHCTGCCI</sequence>
<proteinExistence type="predicted"/>
<accession>A0A6A6BA36</accession>
<reference evidence="2" key="1">
    <citation type="journal article" date="2020" name="Stud. Mycol.">
        <title>101 Dothideomycetes genomes: a test case for predicting lifestyles and emergence of pathogens.</title>
        <authorList>
            <person name="Haridas S."/>
            <person name="Albert R."/>
            <person name="Binder M."/>
            <person name="Bloem J."/>
            <person name="Labutti K."/>
            <person name="Salamov A."/>
            <person name="Andreopoulos B."/>
            <person name="Baker S."/>
            <person name="Barry K."/>
            <person name="Bills G."/>
            <person name="Bluhm B."/>
            <person name="Cannon C."/>
            <person name="Castanera R."/>
            <person name="Culley D."/>
            <person name="Daum C."/>
            <person name="Ezra D."/>
            <person name="Gonzalez J."/>
            <person name="Henrissat B."/>
            <person name="Kuo A."/>
            <person name="Liang C."/>
            <person name="Lipzen A."/>
            <person name="Lutzoni F."/>
            <person name="Magnuson J."/>
            <person name="Mondo S."/>
            <person name="Nolan M."/>
            <person name="Ohm R."/>
            <person name="Pangilinan J."/>
            <person name="Park H.-J."/>
            <person name="Ramirez L."/>
            <person name="Alfaro M."/>
            <person name="Sun H."/>
            <person name="Tritt A."/>
            <person name="Yoshinaga Y."/>
            <person name="Zwiers L.-H."/>
            <person name="Turgeon B."/>
            <person name="Goodwin S."/>
            <person name="Spatafora J."/>
            <person name="Crous P."/>
            <person name="Grigoriev I."/>
        </authorList>
    </citation>
    <scope>NUCLEOTIDE SEQUENCE</scope>
    <source>
        <strain evidence="2">CBS 121167</strain>
    </source>
</reference>
<feature type="region of interest" description="Disordered" evidence="1">
    <location>
        <begin position="1"/>
        <end position="87"/>
    </location>
</feature>
<name>A0A6A6BA36_9PEZI</name>
<feature type="compositionally biased region" description="Basic and acidic residues" evidence="1">
    <location>
        <begin position="45"/>
        <end position="78"/>
    </location>
</feature>
<feature type="region of interest" description="Disordered" evidence="1">
    <location>
        <begin position="220"/>
        <end position="243"/>
    </location>
</feature>
<dbReference type="Proteomes" id="UP000799438">
    <property type="component" value="Unassembled WGS sequence"/>
</dbReference>
<organism evidence="2 3">
    <name type="scientific">Aplosporella prunicola CBS 121167</name>
    <dbReference type="NCBI Taxonomy" id="1176127"/>
    <lineage>
        <taxon>Eukaryota</taxon>
        <taxon>Fungi</taxon>
        <taxon>Dikarya</taxon>
        <taxon>Ascomycota</taxon>
        <taxon>Pezizomycotina</taxon>
        <taxon>Dothideomycetes</taxon>
        <taxon>Dothideomycetes incertae sedis</taxon>
        <taxon>Botryosphaeriales</taxon>
        <taxon>Aplosporellaceae</taxon>
        <taxon>Aplosporella</taxon>
    </lineage>
</organism>
<dbReference type="AlphaFoldDB" id="A0A6A6BA36"/>
<feature type="compositionally biased region" description="Low complexity" evidence="1">
    <location>
        <begin position="220"/>
        <end position="233"/>
    </location>
</feature>